<organism evidence="2 3">
    <name type="scientific">Saccharopolyspora elongata</name>
    <dbReference type="NCBI Taxonomy" id="2530387"/>
    <lineage>
        <taxon>Bacteria</taxon>
        <taxon>Bacillati</taxon>
        <taxon>Actinomycetota</taxon>
        <taxon>Actinomycetes</taxon>
        <taxon>Pseudonocardiales</taxon>
        <taxon>Pseudonocardiaceae</taxon>
        <taxon>Saccharopolyspora</taxon>
    </lineage>
</organism>
<name>A0A4R4YV24_9PSEU</name>
<feature type="chain" id="PRO_5020327979" evidence="1">
    <location>
        <begin position="29"/>
        <end position="77"/>
    </location>
</feature>
<evidence type="ECO:0000313" key="3">
    <source>
        <dbReference type="Proteomes" id="UP000294947"/>
    </source>
</evidence>
<dbReference type="OrthoDB" id="3637822at2"/>
<feature type="signal peptide" evidence="1">
    <location>
        <begin position="1"/>
        <end position="28"/>
    </location>
</feature>
<proteinExistence type="predicted"/>
<keyword evidence="3" id="KW-1185">Reference proteome</keyword>
<dbReference type="AlphaFoldDB" id="A0A4R4YV24"/>
<evidence type="ECO:0000313" key="2">
    <source>
        <dbReference type="EMBL" id="TDD49245.1"/>
    </source>
</evidence>
<protein>
    <submittedName>
        <fullName evidence="2">Uncharacterized protein</fullName>
    </submittedName>
</protein>
<dbReference type="RefSeq" id="WP_132487416.1">
    <property type="nucleotide sequence ID" value="NZ_SMKW01000026.1"/>
</dbReference>
<dbReference type="Proteomes" id="UP000294947">
    <property type="component" value="Unassembled WGS sequence"/>
</dbReference>
<reference evidence="2 3" key="1">
    <citation type="submission" date="2019-03" db="EMBL/GenBank/DDBJ databases">
        <title>Draft genome sequences of novel Actinobacteria.</title>
        <authorList>
            <person name="Sahin N."/>
            <person name="Ay H."/>
            <person name="Saygin H."/>
        </authorList>
    </citation>
    <scope>NUCLEOTIDE SEQUENCE [LARGE SCALE GENOMIC DNA]</scope>
    <source>
        <strain evidence="2 3">7K502</strain>
    </source>
</reference>
<dbReference type="EMBL" id="SMKW01000026">
    <property type="protein sequence ID" value="TDD49245.1"/>
    <property type="molecule type" value="Genomic_DNA"/>
</dbReference>
<gene>
    <name evidence="2" type="ORF">E1288_20360</name>
</gene>
<keyword evidence="1" id="KW-0732">Signal</keyword>
<evidence type="ECO:0000256" key="1">
    <source>
        <dbReference type="SAM" id="SignalP"/>
    </source>
</evidence>
<comment type="caution">
    <text evidence="2">The sequence shown here is derived from an EMBL/GenBank/DDBJ whole genome shotgun (WGS) entry which is preliminary data.</text>
</comment>
<sequence length="77" mass="7680">MKRTAGRAVAASLLAGVTLLGAGPVALAEAPQGDGVAVVDEPDTGDLNNKWTFAPLGVPVFGLIDSVSGVPKRLGLI</sequence>
<accession>A0A4R4YV24</accession>